<dbReference type="AlphaFoldDB" id="A0A1A8B3W9"/>
<dbReference type="OrthoDB" id="5967653at2759"/>
<evidence type="ECO:0000256" key="4">
    <source>
        <dbReference type="ARBA" id="ARBA00023125"/>
    </source>
</evidence>
<dbReference type="EMBL" id="HADY01022690">
    <property type="protein sequence ID" value="SBP61175.1"/>
    <property type="molecule type" value="Transcribed_RNA"/>
</dbReference>
<evidence type="ECO:0000256" key="2">
    <source>
        <dbReference type="ARBA" id="ARBA00022771"/>
    </source>
</evidence>
<dbReference type="SMART" id="SM00980">
    <property type="entry name" value="THAP"/>
    <property type="match status" value="1"/>
</dbReference>
<gene>
    <name evidence="9" type="primary">ZGC:123060</name>
    <name evidence="7" type="ORF">G4P62_003305</name>
</gene>
<keyword evidence="4 5" id="KW-0238">DNA-binding</keyword>
<evidence type="ECO:0000256" key="3">
    <source>
        <dbReference type="ARBA" id="ARBA00022833"/>
    </source>
</evidence>
<reference evidence="9" key="2">
    <citation type="submission" date="2016-06" db="EMBL/GenBank/DDBJ databases">
        <title>The genome of a short-lived fish provides insights into sex chromosome evolution and the genetic control of aging.</title>
        <authorList>
            <person name="Reichwald K."/>
            <person name="Felder M."/>
            <person name="Petzold A."/>
            <person name="Koch P."/>
            <person name="Groth M."/>
            <person name="Platzer M."/>
        </authorList>
    </citation>
    <scope>NUCLEOTIDE SEQUENCE</scope>
    <source>
        <tissue evidence="9">Brain</tissue>
    </source>
</reference>
<sequence length="470" mass="51709">MSVSNNDNMPPHVLPADVKMVVIKEEAPDEWRPDGDQKDADLLHIKKEEEELLTSLEAKQLNAKDETEAINSSDLKISEDDQGAHMRTHTGEKFFTCDLQDQRFSHPALPTQPLPSRIVEDLSFLFHKTQSAARANGKGKSHMKCCIAGCKEQNKCLHILPTTKTLRRTAWLSFIFDGDIPATIGKNLAVCANHFEADCFVNLGQYRAGLASKLLLTERAVPTLRGKSAEEGDATTLLQFQAKIEIGCQTEPPEIKKRTVGTQLSLHTLQSHVRSKGVQAIMSTRDCGTGTQDMPLTTPLPCPTPRKRPHLEEEQEVEGNALIVASKGLDATNDPAGSANGFTASTDILDVASNPAHPVKSYIVHETSIMELFKACPVCKHSCSVQTRQIETFISVVQHCPLCEYYRTWDSQPPQDTHQDPGNAPVCGRLETHLGPDLYGSSSTHLSSDLENSEVKEECYVSCFIGEDAV</sequence>
<proteinExistence type="predicted"/>
<evidence type="ECO:0000313" key="7">
    <source>
        <dbReference type="EMBL" id="KAF7220750.1"/>
    </source>
</evidence>
<dbReference type="InterPro" id="IPR006612">
    <property type="entry name" value="THAP_Znf"/>
</dbReference>
<dbReference type="GO" id="GO:0003677">
    <property type="term" value="F:DNA binding"/>
    <property type="evidence" value="ECO:0007669"/>
    <property type="project" value="UniProtKB-UniRule"/>
</dbReference>
<dbReference type="Proteomes" id="UP000822369">
    <property type="component" value="Chromosome 6"/>
</dbReference>
<dbReference type="EMBL" id="JAAVVJ010000006">
    <property type="protein sequence ID" value="KAF7220750.1"/>
    <property type="molecule type" value="Genomic_DNA"/>
</dbReference>
<dbReference type="OMA" id="HETSIME"/>
<reference evidence="9" key="1">
    <citation type="submission" date="2016-05" db="EMBL/GenBank/DDBJ databases">
        <authorList>
            <person name="Lavstsen T."/>
            <person name="Jespersen J.S."/>
        </authorList>
    </citation>
    <scope>NUCLEOTIDE SEQUENCE</scope>
    <source>
        <tissue evidence="9">Brain</tissue>
    </source>
</reference>
<evidence type="ECO:0000256" key="5">
    <source>
        <dbReference type="PROSITE-ProRule" id="PRU00309"/>
    </source>
</evidence>
<evidence type="ECO:0000313" key="9">
    <source>
        <dbReference type="EMBL" id="SBP61175.1"/>
    </source>
</evidence>
<reference evidence="7" key="3">
    <citation type="submission" date="2020-03" db="EMBL/GenBank/DDBJ databases">
        <title>Intra-Species Differences in Population Size shape Life History and Genome Evolution.</title>
        <authorList>
            <person name="Willemsen D."/>
            <person name="Cui R."/>
            <person name="Valenzano D.R."/>
        </authorList>
    </citation>
    <scope>NUCLEOTIDE SEQUENCE</scope>
    <source>
        <strain evidence="7">GRZ</strain>
        <tissue evidence="7">Whole</tissue>
    </source>
</reference>
<evidence type="ECO:0000259" key="6">
    <source>
        <dbReference type="PROSITE" id="PS50950"/>
    </source>
</evidence>
<keyword evidence="1" id="KW-0479">Metal-binding</keyword>
<dbReference type="Pfam" id="PF05485">
    <property type="entry name" value="THAP"/>
    <property type="match status" value="1"/>
</dbReference>
<dbReference type="EMBL" id="JAAVVJ010000006">
    <property type="protein sequence ID" value="KAF7220751.1"/>
    <property type="molecule type" value="Genomic_DNA"/>
</dbReference>
<dbReference type="Gene3D" id="3.30.160.60">
    <property type="entry name" value="Classic Zinc Finger"/>
    <property type="match status" value="1"/>
</dbReference>
<feature type="domain" description="THAP-type" evidence="6">
    <location>
        <begin position="143"/>
        <end position="225"/>
    </location>
</feature>
<keyword evidence="3" id="KW-0862">Zinc</keyword>
<accession>A0A1A8B3W9</accession>
<dbReference type="KEGG" id="nfu:107376326"/>
<name>A0A1A8B3W9_NOTFU</name>
<dbReference type="SUPFAM" id="SSF57716">
    <property type="entry name" value="Glucocorticoid receptor-like (DNA-binding domain)"/>
    <property type="match status" value="1"/>
</dbReference>
<evidence type="ECO:0000313" key="8">
    <source>
        <dbReference type="EMBL" id="KAF7220751.1"/>
    </source>
</evidence>
<protein>
    <submittedName>
        <fullName evidence="8">Transcript variant X1</fullName>
    </submittedName>
    <submittedName>
        <fullName evidence="7">Transcript variant X2</fullName>
    </submittedName>
    <submittedName>
        <fullName evidence="9">Zgc:123060</fullName>
    </submittedName>
</protein>
<evidence type="ECO:0000256" key="1">
    <source>
        <dbReference type="ARBA" id="ARBA00022723"/>
    </source>
</evidence>
<dbReference type="PROSITE" id="PS50950">
    <property type="entry name" value="ZF_THAP"/>
    <property type="match status" value="1"/>
</dbReference>
<keyword evidence="2 5" id="KW-0863">Zinc-finger</keyword>
<dbReference type="GO" id="GO:0008270">
    <property type="term" value="F:zinc ion binding"/>
    <property type="evidence" value="ECO:0007669"/>
    <property type="project" value="UniProtKB-KW"/>
</dbReference>
<organism evidence="9">
    <name type="scientific">Nothobranchius furzeri</name>
    <name type="common">Turquoise killifish</name>
    <dbReference type="NCBI Taxonomy" id="105023"/>
    <lineage>
        <taxon>Eukaryota</taxon>
        <taxon>Metazoa</taxon>
        <taxon>Chordata</taxon>
        <taxon>Craniata</taxon>
        <taxon>Vertebrata</taxon>
        <taxon>Euteleostomi</taxon>
        <taxon>Actinopterygii</taxon>
        <taxon>Neopterygii</taxon>
        <taxon>Teleostei</taxon>
        <taxon>Neoteleostei</taxon>
        <taxon>Acanthomorphata</taxon>
        <taxon>Ovalentaria</taxon>
        <taxon>Atherinomorphae</taxon>
        <taxon>Cyprinodontiformes</taxon>
        <taxon>Nothobranchiidae</taxon>
        <taxon>Nothobranchius</taxon>
    </lineage>
</organism>